<evidence type="ECO:0000313" key="2">
    <source>
        <dbReference type="Proteomes" id="UP001311915"/>
    </source>
</evidence>
<protein>
    <submittedName>
        <fullName evidence="1">Uncharacterized protein</fullName>
    </submittedName>
</protein>
<name>A0AAV9MAS6_9SOLN</name>
<accession>A0AAV9MAS6</accession>
<dbReference type="Proteomes" id="UP001311915">
    <property type="component" value="Unassembled WGS sequence"/>
</dbReference>
<gene>
    <name evidence="1" type="ORF">R3W88_008305</name>
</gene>
<sequence length="103" mass="11394">MASSSKSPEDTNILTSSDTSLAIISKESPPDVIWVSVDRIAHIMSINDSPSLPADEEVHFQDHSLVLLPDAPSEGEVREHASFRVWVRTLELCKSKSLSPYFN</sequence>
<dbReference type="AlphaFoldDB" id="A0AAV9MAS6"/>
<organism evidence="1 2">
    <name type="scientific">Solanum pinnatisectum</name>
    <name type="common">tansyleaf nightshade</name>
    <dbReference type="NCBI Taxonomy" id="50273"/>
    <lineage>
        <taxon>Eukaryota</taxon>
        <taxon>Viridiplantae</taxon>
        <taxon>Streptophyta</taxon>
        <taxon>Embryophyta</taxon>
        <taxon>Tracheophyta</taxon>
        <taxon>Spermatophyta</taxon>
        <taxon>Magnoliopsida</taxon>
        <taxon>eudicotyledons</taxon>
        <taxon>Gunneridae</taxon>
        <taxon>Pentapetalae</taxon>
        <taxon>asterids</taxon>
        <taxon>lamiids</taxon>
        <taxon>Solanales</taxon>
        <taxon>Solanaceae</taxon>
        <taxon>Solanoideae</taxon>
        <taxon>Solaneae</taxon>
        <taxon>Solanum</taxon>
    </lineage>
</organism>
<keyword evidence="2" id="KW-1185">Reference proteome</keyword>
<reference evidence="1 2" key="1">
    <citation type="submission" date="2023-10" db="EMBL/GenBank/DDBJ databases">
        <title>Genome-Wide Identification Analysis in wild type Solanum Pinnatisectum Reveals Some Genes Defensing Phytophthora Infestans.</title>
        <authorList>
            <person name="Sun C."/>
        </authorList>
    </citation>
    <scope>NUCLEOTIDE SEQUENCE [LARGE SCALE GENOMIC DNA]</scope>
    <source>
        <strain evidence="1">LQN</strain>
        <tissue evidence="1">Leaf</tissue>
    </source>
</reference>
<evidence type="ECO:0000313" key="1">
    <source>
        <dbReference type="EMBL" id="KAK4734044.1"/>
    </source>
</evidence>
<dbReference type="EMBL" id="JAWPEI010000002">
    <property type="protein sequence ID" value="KAK4734044.1"/>
    <property type="molecule type" value="Genomic_DNA"/>
</dbReference>
<proteinExistence type="predicted"/>
<comment type="caution">
    <text evidence="1">The sequence shown here is derived from an EMBL/GenBank/DDBJ whole genome shotgun (WGS) entry which is preliminary data.</text>
</comment>